<dbReference type="GO" id="GO:0005829">
    <property type="term" value="C:cytosol"/>
    <property type="evidence" value="ECO:0007669"/>
    <property type="project" value="TreeGrafter"/>
</dbReference>
<dbReference type="GO" id="GO:0051604">
    <property type="term" value="P:protein maturation"/>
    <property type="evidence" value="ECO:0007669"/>
    <property type="project" value="TreeGrafter"/>
</dbReference>
<dbReference type="EMBL" id="FNZK01000005">
    <property type="protein sequence ID" value="SEJ30327.1"/>
    <property type="molecule type" value="Genomic_DNA"/>
</dbReference>
<dbReference type="PANTHER" id="PTHR37689:SF1">
    <property type="entry name" value="PROTEIN FDHE"/>
    <property type="match status" value="1"/>
</dbReference>
<organism evidence="1 2">
    <name type="scientific">Propionispira arboris</name>
    <dbReference type="NCBI Taxonomy" id="84035"/>
    <lineage>
        <taxon>Bacteria</taxon>
        <taxon>Bacillati</taxon>
        <taxon>Bacillota</taxon>
        <taxon>Negativicutes</taxon>
        <taxon>Selenomonadales</taxon>
        <taxon>Selenomonadaceae</taxon>
        <taxon>Propionispira</taxon>
    </lineage>
</organism>
<dbReference type="InterPro" id="IPR024064">
    <property type="entry name" value="FdhE-like_sf"/>
</dbReference>
<dbReference type="SUPFAM" id="SSF144020">
    <property type="entry name" value="FdhE-like"/>
    <property type="match status" value="1"/>
</dbReference>
<dbReference type="STRING" id="84035.SAMN05660742_105212"/>
<gene>
    <name evidence="1" type="ORF">SAMN05660742_105212</name>
</gene>
<accession>A0A1H6XU82</accession>
<dbReference type="Proteomes" id="UP000199662">
    <property type="component" value="Unassembled WGS sequence"/>
</dbReference>
<name>A0A1H6XU82_9FIRM</name>
<dbReference type="GO" id="GO:0008199">
    <property type="term" value="F:ferric iron binding"/>
    <property type="evidence" value="ECO:0007669"/>
    <property type="project" value="TreeGrafter"/>
</dbReference>
<dbReference type="AlphaFoldDB" id="A0A1H6XU82"/>
<sequence length="261" mass="30317">MISFESFGEKYPFLKENLPFWQKYQQARQAIFKLMPQFIDIEKLKQTDFLEHMDQKKPFLAYQNVFITAQDSERLIQVFCEVMGLKNRKLVFLEQIPMFEDLNIEADEAGFIVAEVHAGIAAFIGQKLNELQTPVNWLENRCHICGAPAGMGIIDEKGKKELVCSHCHSVWRYIRTCCGICGNLEERGSTFVTADEAPNWLIELCDKCHGSLKVCDMRNSQPDIIMYPLHYLTTWQLDLAVQDRGYEPAMFWIFERAGWLE</sequence>
<dbReference type="Gene3D" id="3.90.1670.10">
    <property type="entry name" value="FdhE-like domain"/>
    <property type="match status" value="1"/>
</dbReference>
<dbReference type="InterPro" id="IPR006452">
    <property type="entry name" value="Formate_DH_accessory"/>
</dbReference>
<dbReference type="PANTHER" id="PTHR37689">
    <property type="entry name" value="PROTEIN FDHE"/>
    <property type="match status" value="1"/>
</dbReference>
<protein>
    <submittedName>
        <fullName evidence="1">Formate dehydrogenase formation protein</fullName>
    </submittedName>
</protein>
<dbReference type="RefSeq" id="WP_091830457.1">
    <property type="nucleotide sequence ID" value="NZ_FNZK01000005.1"/>
</dbReference>
<keyword evidence="2" id="KW-1185">Reference proteome</keyword>
<evidence type="ECO:0000313" key="2">
    <source>
        <dbReference type="Proteomes" id="UP000199662"/>
    </source>
</evidence>
<reference evidence="1 2" key="1">
    <citation type="submission" date="2016-10" db="EMBL/GenBank/DDBJ databases">
        <authorList>
            <person name="de Groot N.N."/>
        </authorList>
    </citation>
    <scope>NUCLEOTIDE SEQUENCE [LARGE SCALE GENOMIC DNA]</scope>
    <source>
        <strain evidence="1 2">DSM 2179</strain>
    </source>
</reference>
<evidence type="ECO:0000313" key="1">
    <source>
        <dbReference type="EMBL" id="SEJ30327.1"/>
    </source>
</evidence>
<proteinExistence type="predicted"/>